<dbReference type="PROSITE" id="PS51257">
    <property type="entry name" value="PROKAR_LIPOPROTEIN"/>
    <property type="match status" value="1"/>
</dbReference>
<protein>
    <submittedName>
        <fullName evidence="2">Outer membrane lipoprotein</fullName>
    </submittedName>
</protein>
<dbReference type="PANTHER" id="PTHR37530:SF1">
    <property type="entry name" value="OUTER MEMBRANE PROTEIN SLP"/>
    <property type="match status" value="1"/>
</dbReference>
<reference evidence="2 3" key="1">
    <citation type="submission" date="2016-10" db="EMBL/GenBank/DDBJ databases">
        <authorList>
            <person name="de Groot N.N."/>
        </authorList>
    </citation>
    <scope>NUCLEOTIDE SEQUENCE [LARGE SCALE GENOMIC DNA]</scope>
    <source>
        <strain evidence="2 3">Nm146</strain>
    </source>
</reference>
<dbReference type="RefSeq" id="WP_090671444.1">
    <property type="nucleotide sequence ID" value="NZ_FOUF01000030.1"/>
</dbReference>
<dbReference type="GO" id="GO:0019867">
    <property type="term" value="C:outer membrane"/>
    <property type="evidence" value="ECO:0007669"/>
    <property type="project" value="InterPro"/>
</dbReference>
<gene>
    <name evidence="2" type="ORF">SAMN05421880_13023</name>
</gene>
<keyword evidence="2" id="KW-0449">Lipoprotein</keyword>
<dbReference type="InterPro" id="IPR004658">
    <property type="entry name" value="OMP_Slp"/>
</dbReference>
<dbReference type="PIRSF" id="PIRSF004982">
    <property type="entry name" value="SlP"/>
    <property type="match status" value="1"/>
</dbReference>
<proteinExistence type="predicted"/>
<organism evidence="2 3">
    <name type="scientific">Nitrosomonas nitrosa</name>
    <dbReference type="NCBI Taxonomy" id="52442"/>
    <lineage>
        <taxon>Bacteria</taxon>
        <taxon>Pseudomonadati</taxon>
        <taxon>Pseudomonadota</taxon>
        <taxon>Betaproteobacteria</taxon>
        <taxon>Nitrosomonadales</taxon>
        <taxon>Nitrosomonadaceae</taxon>
        <taxon>Nitrosomonas</taxon>
    </lineage>
</organism>
<evidence type="ECO:0000313" key="2">
    <source>
        <dbReference type="EMBL" id="SFM73446.1"/>
    </source>
</evidence>
<accession>A0A1I4T9T6</accession>
<dbReference type="PANTHER" id="PTHR37530">
    <property type="entry name" value="OUTER MEMBRANE PROTEIN SLP"/>
    <property type="match status" value="1"/>
</dbReference>
<name>A0A1I4T9T6_9PROT</name>
<keyword evidence="3" id="KW-1185">Reference proteome</keyword>
<keyword evidence="1" id="KW-0732">Signal</keyword>
<dbReference type="AlphaFoldDB" id="A0A1I4T9T6"/>
<dbReference type="STRING" id="52442.SAMN05421880_13023"/>
<dbReference type="Proteomes" id="UP000199561">
    <property type="component" value="Unassembled WGS sequence"/>
</dbReference>
<evidence type="ECO:0000256" key="1">
    <source>
        <dbReference type="SAM" id="SignalP"/>
    </source>
</evidence>
<feature type="chain" id="PRO_5011699322" evidence="1">
    <location>
        <begin position="20"/>
        <end position="180"/>
    </location>
</feature>
<evidence type="ECO:0000313" key="3">
    <source>
        <dbReference type="Proteomes" id="UP000199561"/>
    </source>
</evidence>
<feature type="signal peptide" evidence="1">
    <location>
        <begin position="1"/>
        <end position="19"/>
    </location>
</feature>
<dbReference type="Pfam" id="PF03843">
    <property type="entry name" value="Slp"/>
    <property type="match status" value="1"/>
</dbReference>
<sequence length="180" mass="20808">MKSPLLLFTLFLLMSGCTSLPPAVRDFPVTAVPYQAASQNIEAYKNVPVRWGGIIIDVENEKDFSLVQVLFYPLDYKGYPQIAKKNEGRFVIESSEFLDPAVYAKDTEITVAGTLKGDIERTIGNKTIRVPLIAATAIYLWPKHYRYNYYGPGRYGYPPYPYYGNPYFFRGYYGPYRYWW</sequence>
<dbReference type="EMBL" id="FOUF01000030">
    <property type="protein sequence ID" value="SFM73446.1"/>
    <property type="molecule type" value="Genomic_DNA"/>
</dbReference>